<dbReference type="EMBL" id="AP023189">
    <property type="protein sequence ID" value="BCG22376.1"/>
    <property type="molecule type" value="Genomic_DNA"/>
</dbReference>
<dbReference type="Proteomes" id="UP001054892">
    <property type="component" value="Unassembled WGS sequence"/>
</dbReference>
<feature type="region of interest" description="Disordered" evidence="1">
    <location>
        <begin position="101"/>
        <end position="124"/>
    </location>
</feature>
<protein>
    <recommendedName>
        <fullName evidence="7">Outer membrane assembly lipoprotein YfiO</fullName>
    </recommendedName>
</protein>
<reference evidence="3 5" key="1">
    <citation type="submission" date="2020-05" db="EMBL/GenBank/DDBJ databases">
        <title>Characterization of novel class B3 metallo-beta-lactamase from novel Pseudomonas species.</title>
        <authorList>
            <person name="Yamada K."/>
            <person name="Aoki K."/>
            <person name="Ishii Y."/>
        </authorList>
    </citation>
    <scope>NUCLEOTIDE SEQUENCE [LARGE SCALE GENOMIC DNA]</scope>
    <source>
        <strain evidence="3 5">TUM18999</strain>
        <strain evidence="4 6">TUM20286</strain>
    </source>
</reference>
<feature type="signal peptide" evidence="2">
    <location>
        <begin position="1"/>
        <end position="23"/>
    </location>
</feature>
<dbReference type="AlphaFoldDB" id="A0A6J4DZG2"/>
<keyword evidence="2" id="KW-0732">Signal</keyword>
<dbReference type="KEGG" id="ptw:TUM18999_05670"/>
<name>A0A6J4DZG2_9PSED</name>
<dbReference type="Proteomes" id="UP000509383">
    <property type="component" value="Chromosome"/>
</dbReference>
<dbReference type="EMBL" id="BQKM01000007">
    <property type="protein sequence ID" value="GJN53657.1"/>
    <property type="molecule type" value="Genomic_DNA"/>
</dbReference>
<evidence type="ECO:0000313" key="6">
    <source>
        <dbReference type="Proteomes" id="UP001054892"/>
    </source>
</evidence>
<evidence type="ECO:0008006" key="7">
    <source>
        <dbReference type="Google" id="ProtNLM"/>
    </source>
</evidence>
<proteinExistence type="predicted"/>
<feature type="chain" id="PRO_5027115583" description="Outer membrane assembly lipoprotein YfiO" evidence="2">
    <location>
        <begin position="24"/>
        <end position="741"/>
    </location>
</feature>
<evidence type="ECO:0000313" key="3">
    <source>
        <dbReference type="EMBL" id="BCG22376.1"/>
    </source>
</evidence>
<accession>A0A6J4DZG2</accession>
<evidence type="ECO:0000313" key="4">
    <source>
        <dbReference type="EMBL" id="GJN53657.1"/>
    </source>
</evidence>
<sequence>MKTTLRLAPLALLIGCASPSAFASFDFVCSPTWAIAGDQLMGCSNLPFLSPGNDSRANLQLLLADAGRLRLPETLKSTSGYEDGYAQVPFTLEMLDPANAEAAASENGGESAEGEAGDAEAEQKDLRKENLSLALEQLGVELGETDLAEHYFAEGEGNRCRSNDFDSAHAFVDQLAGTEALSAGERKALADSRVNLLTVCGEGDPQPEDVLPAGTLLTSPVAQAFASYLAGADAFYRGDFAGARQQFTGLASSEQPWLKETALYMQARVELNQAQQDAFDEYGIPDLAKIDRNAMASAESGLKAYLQAYPEGLYHASARGLLRKVYWLLDDPRKFAAEYAWQFAQDEDSAQRNMSGRALIEELDVKLLPALKPEDVQDPTLLAVMDLIRLRKPGSELSPSISLEQLQAQKQRFASQPGLHDYLVAAWHFYRGGDAAKALAALPAGDTQAPMGLLVFSQETLRGLALEATGKPDAARELWLQLLSRQPSALQRGQLELALALNLSRTGKVAEIFAADSPIRTAPIREIVLRNLASADLLRQQAKDGAAPAAERDTALFTLLYKELVFGDYAHFQQDLALLPSPAPKVEEGATWALGRFAWAGQSGAGEYACPSLAKVAGRLQENDGDGLALNCLGDFIRTNGLDGFSLNDQPPKDELGGSTTDFPGSPWSRLAGYQRTIDDPHASADEMAYALFRAVNCFAPAGYNTCDGQDIAKSQRKQWFQDLKKNYPGNPWAQKLKYYW</sequence>
<gene>
    <name evidence="3" type="ORF">TUM18999_05670</name>
    <name evidence="4" type="ORF">TUM20286_34090</name>
</gene>
<evidence type="ECO:0000313" key="5">
    <source>
        <dbReference type="Proteomes" id="UP000509383"/>
    </source>
</evidence>
<evidence type="ECO:0000256" key="2">
    <source>
        <dbReference type="SAM" id="SignalP"/>
    </source>
</evidence>
<organism evidence="3 5">
    <name type="scientific">Pseudomonas tohonis</name>
    <dbReference type="NCBI Taxonomy" id="2725477"/>
    <lineage>
        <taxon>Bacteria</taxon>
        <taxon>Pseudomonadati</taxon>
        <taxon>Pseudomonadota</taxon>
        <taxon>Gammaproteobacteria</taxon>
        <taxon>Pseudomonadales</taxon>
        <taxon>Pseudomonadaceae</taxon>
        <taxon>Pseudomonas</taxon>
    </lineage>
</organism>
<dbReference type="RefSeq" id="WP_173175028.1">
    <property type="nucleotide sequence ID" value="NZ_AP023189.1"/>
</dbReference>
<evidence type="ECO:0000256" key="1">
    <source>
        <dbReference type="SAM" id="MobiDB-lite"/>
    </source>
</evidence>
<keyword evidence="6" id="KW-1185">Reference proteome</keyword>
<feature type="compositionally biased region" description="Low complexity" evidence="1">
    <location>
        <begin position="101"/>
        <end position="110"/>
    </location>
</feature>